<name>A0A0N5D7C9_THECL</name>
<evidence type="ECO:0000313" key="2">
    <source>
        <dbReference type="Proteomes" id="UP000276776"/>
    </source>
</evidence>
<gene>
    <name evidence="1" type="ORF">TCLT_LOCUS8958</name>
</gene>
<protein>
    <submittedName>
        <fullName evidence="3">Secreted protein</fullName>
    </submittedName>
</protein>
<dbReference type="STRING" id="103827.A0A0N5D7C9"/>
<reference evidence="1 2" key="2">
    <citation type="submission" date="2018-11" db="EMBL/GenBank/DDBJ databases">
        <authorList>
            <consortium name="Pathogen Informatics"/>
        </authorList>
    </citation>
    <scope>NUCLEOTIDE SEQUENCE [LARGE SCALE GENOMIC DNA]</scope>
</reference>
<dbReference type="Proteomes" id="UP000276776">
    <property type="component" value="Unassembled WGS sequence"/>
</dbReference>
<accession>A0A0N5D7C9</accession>
<dbReference type="AlphaFoldDB" id="A0A0N5D7C9"/>
<keyword evidence="2" id="KW-1185">Reference proteome</keyword>
<dbReference type="WBParaSite" id="TCLT_0000896901-mRNA-1">
    <property type="protein sequence ID" value="TCLT_0000896901-mRNA-1"/>
    <property type="gene ID" value="TCLT_0000896901"/>
</dbReference>
<proteinExistence type="predicted"/>
<dbReference type="EMBL" id="UYYF01004708">
    <property type="protein sequence ID" value="VDN06552.1"/>
    <property type="molecule type" value="Genomic_DNA"/>
</dbReference>
<evidence type="ECO:0000313" key="3">
    <source>
        <dbReference type="WBParaSite" id="TCLT_0000896901-mRNA-1"/>
    </source>
</evidence>
<organism evidence="3">
    <name type="scientific">Thelazia callipaeda</name>
    <name type="common">Oriental eyeworm</name>
    <name type="synonym">Parasitic nematode</name>
    <dbReference type="NCBI Taxonomy" id="103827"/>
    <lineage>
        <taxon>Eukaryota</taxon>
        <taxon>Metazoa</taxon>
        <taxon>Ecdysozoa</taxon>
        <taxon>Nematoda</taxon>
        <taxon>Chromadorea</taxon>
        <taxon>Rhabditida</taxon>
        <taxon>Spirurina</taxon>
        <taxon>Spiruromorpha</taxon>
        <taxon>Thelazioidea</taxon>
        <taxon>Thelaziidae</taxon>
        <taxon>Thelazia</taxon>
    </lineage>
</organism>
<sequence>MRSTAKYSTVFCVLEVCSSHTWLAGYSFYVIENWLHLSLSSSDACTNDRFNRPGKNFQHEEAFNLVYRVGICSFITSAVLGLSKWQLICANALVISTLKKYYLQFTNDLLNKKRLLLDCSECKRSCA</sequence>
<reference evidence="3" key="1">
    <citation type="submission" date="2017-02" db="UniProtKB">
        <authorList>
            <consortium name="WormBaseParasite"/>
        </authorList>
    </citation>
    <scope>IDENTIFICATION</scope>
</reference>
<evidence type="ECO:0000313" key="1">
    <source>
        <dbReference type="EMBL" id="VDN06552.1"/>
    </source>
</evidence>